<reference evidence="3 4" key="1">
    <citation type="submission" date="2020-08" db="EMBL/GenBank/DDBJ databases">
        <authorList>
            <person name="Mo P."/>
        </authorList>
    </citation>
    <scope>NUCLEOTIDE SEQUENCE [LARGE SCALE GENOMIC DNA]</scope>
    <source>
        <strain evidence="3 4">CGMCC 4.1532</strain>
    </source>
</reference>
<dbReference type="Proteomes" id="UP000515728">
    <property type="component" value="Chromosome"/>
</dbReference>
<evidence type="ECO:0000313" key="3">
    <source>
        <dbReference type="EMBL" id="QNG55415.1"/>
    </source>
</evidence>
<proteinExistence type="predicted"/>
<dbReference type="InterPro" id="IPR018929">
    <property type="entry name" value="DUF2510"/>
</dbReference>
<evidence type="ECO:0000313" key="4">
    <source>
        <dbReference type="Proteomes" id="UP000515728"/>
    </source>
</evidence>
<dbReference type="KEGG" id="ppel:H6H00_06465"/>
<protein>
    <submittedName>
        <fullName evidence="3">DUF2510 domain-containing protein</fullName>
    </submittedName>
</protein>
<dbReference type="AlphaFoldDB" id="A0A7G7MRK4"/>
<name>A0A7G7MRK4_9PSEU</name>
<evidence type="ECO:0000256" key="1">
    <source>
        <dbReference type="SAM" id="MobiDB-lite"/>
    </source>
</evidence>
<feature type="region of interest" description="Disordered" evidence="1">
    <location>
        <begin position="98"/>
        <end position="138"/>
    </location>
</feature>
<dbReference type="Pfam" id="PF10708">
    <property type="entry name" value="DUF2510"/>
    <property type="match status" value="1"/>
</dbReference>
<keyword evidence="4" id="KW-1185">Reference proteome</keyword>
<dbReference type="EMBL" id="CP060131">
    <property type="protein sequence ID" value="QNG55415.1"/>
    <property type="molecule type" value="Genomic_DNA"/>
</dbReference>
<sequence length="138" mass="15566">MTSISTLGLVDFRSDKERTARYTRQTRNATRAQVAQNMQALELQREQLAQAHVHHVEAQAQRIAPVNAQAYLAPPPPMPPAGWYPDQDSGVQRWWDGGRWTEHTQPLQPGGRPPALSNQLSDNRAVQPYRPADGHGRW</sequence>
<accession>A0A7G7MRK4</accession>
<gene>
    <name evidence="3" type="ORF">H6H00_06465</name>
</gene>
<evidence type="ECO:0000259" key="2">
    <source>
        <dbReference type="Pfam" id="PF10708"/>
    </source>
</evidence>
<feature type="domain" description="DUF2510" evidence="2">
    <location>
        <begin position="81"/>
        <end position="110"/>
    </location>
</feature>
<organism evidence="3 4">
    <name type="scientific">Pseudonocardia petroleophila</name>
    <dbReference type="NCBI Taxonomy" id="37331"/>
    <lineage>
        <taxon>Bacteria</taxon>
        <taxon>Bacillati</taxon>
        <taxon>Actinomycetota</taxon>
        <taxon>Actinomycetes</taxon>
        <taxon>Pseudonocardiales</taxon>
        <taxon>Pseudonocardiaceae</taxon>
        <taxon>Pseudonocardia</taxon>
    </lineage>
</organism>